<protein>
    <submittedName>
        <fullName evidence="2">Peptidase M15</fullName>
    </submittedName>
</protein>
<dbReference type="AlphaFoldDB" id="A0A4Q2USC0"/>
<name>A0A4Q2USC0_9BACT</name>
<dbReference type="Proteomes" id="UP000290407">
    <property type="component" value="Unassembled WGS sequence"/>
</dbReference>
<dbReference type="EMBL" id="SBLB01000001">
    <property type="protein sequence ID" value="RYC70645.1"/>
    <property type="molecule type" value="Genomic_DNA"/>
</dbReference>
<dbReference type="InterPro" id="IPR013230">
    <property type="entry name" value="Peptidase_M15A_C"/>
</dbReference>
<evidence type="ECO:0000313" key="3">
    <source>
        <dbReference type="Proteomes" id="UP000290407"/>
    </source>
</evidence>
<dbReference type="RefSeq" id="WP_129598731.1">
    <property type="nucleotide sequence ID" value="NZ_SBLB01000001.1"/>
</dbReference>
<accession>A0A4Q2USC0</accession>
<evidence type="ECO:0000313" key="2">
    <source>
        <dbReference type="EMBL" id="RYC70645.1"/>
    </source>
</evidence>
<dbReference type="Gene3D" id="3.30.1380.10">
    <property type="match status" value="1"/>
</dbReference>
<feature type="domain" description="Peptidase M15A C-terminal" evidence="1">
    <location>
        <begin position="13"/>
        <end position="133"/>
    </location>
</feature>
<dbReference type="SUPFAM" id="SSF55166">
    <property type="entry name" value="Hedgehog/DD-peptidase"/>
    <property type="match status" value="1"/>
</dbReference>
<organism evidence="2 3">
    <name type="scientific">Spirosoma sordidisoli</name>
    <dbReference type="NCBI Taxonomy" id="2502893"/>
    <lineage>
        <taxon>Bacteria</taxon>
        <taxon>Pseudomonadati</taxon>
        <taxon>Bacteroidota</taxon>
        <taxon>Cytophagia</taxon>
        <taxon>Cytophagales</taxon>
        <taxon>Cytophagaceae</taxon>
        <taxon>Spirosoma</taxon>
    </lineage>
</organism>
<reference evidence="2 3" key="1">
    <citation type="submission" date="2019-01" db="EMBL/GenBank/DDBJ databases">
        <title>Spirosoma flava sp. nov., a propanil-degrading bacterium isolated from herbicide-contaminated soil.</title>
        <authorList>
            <person name="Zhang L."/>
            <person name="Jiang J.-D."/>
        </authorList>
    </citation>
    <scope>NUCLEOTIDE SEQUENCE [LARGE SCALE GENOMIC DNA]</scope>
    <source>
        <strain evidence="2 3">TY50</strain>
    </source>
</reference>
<evidence type="ECO:0000259" key="1">
    <source>
        <dbReference type="Pfam" id="PF08291"/>
    </source>
</evidence>
<keyword evidence="3" id="KW-1185">Reference proteome</keyword>
<dbReference type="InterPro" id="IPR009045">
    <property type="entry name" value="Zn_M74/Hedgehog-like"/>
</dbReference>
<proteinExistence type="predicted"/>
<gene>
    <name evidence="2" type="ORF">EQG79_00400</name>
</gene>
<comment type="caution">
    <text evidence="2">The sequence shown here is derived from an EMBL/GenBank/DDBJ whole genome shotgun (WGS) entry which is preliminary data.</text>
</comment>
<sequence length="149" mass="16815">MAKKTYPDFGKWLTYAEAIKSTTAIRLGIDNTPTQAQYNNMKRLYDNVYAPLCDHFGYKLPVSSFFRTPALNSAVGGSSTSDHPNGNAIDIDMDGAGRELTNKTLFAHVKSQVDFDQLLWEYGTKDKPEWVHIGYRGKGKNRKQVKYIS</sequence>
<dbReference type="Pfam" id="PF08291">
    <property type="entry name" value="Peptidase_M15_3"/>
    <property type="match status" value="1"/>
</dbReference>